<dbReference type="InterPro" id="IPR005625">
    <property type="entry name" value="PepSY-ass_TM"/>
</dbReference>
<name>A0ABU3GTH3_9SPHI</name>
<evidence type="ECO:0000313" key="3">
    <source>
        <dbReference type="Proteomes" id="UP001258315"/>
    </source>
</evidence>
<accession>A0ABU3GTH3</accession>
<reference evidence="3" key="1">
    <citation type="submission" date="2023-07" db="EMBL/GenBank/DDBJ databases">
        <title>Functional and genomic diversity of the sorghum phyllosphere microbiome.</title>
        <authorList>
            <person name="Shade A."/>
        </authorList>
    </citation>
    <scope>NUCLEOTIDE SEQUENCE [LARGE SCALE GENOMIC DNA]</scope>
    <source>
        <strain evidence="3">SORGH_AS_0422</strain>
    </source>
</reference>
<dbReference type="PANTHER" id="PTHR34219:SF3">
    <property type="entry name" value="BLL7967 PROTEIN"/>
    <property type="match status" value="1"/>
</dbReference>
<proteinExistence type="predicted"/>
<dbReference type="PROSITE" id="PS51257">
    <property type="entry name" value="PROKAR_LIPOPROTEIN"/>
    <property type="match status" value="1"/>
</dbReference>
<feature type="transmembrane region" description="Helical" evidence="1">
    <location>
        <begin position="152"/>
        <end position="176"/>
    </location>
</feature>
<keyword evidence="1" id="KW-0812">Transmembrane</keyword>
<dbReference type="Pfam" id="PF03929">
    <property type="entry name" value="PepSY_TM"/>
    <property type="match status" value="1"/>
</dbReference>
<dbReference type="EMBL" id="JAVLVU010000001">
    <property type="protein sequence ID" value="MDT3403073.1"/>
    <property type="molecule type" value="Genomic_DNA"/>
</dbReference>
<keyword evidence="3" id="KW-1185">Reference proteome</keyword>
<dbReference type="RefSeq" id="WP_311949834.1">
    <property type="nucleotide sequence ID" value="NZ_JAVLVU010000001.1"/>
</dbReference>
<evidence type="ECO:0000313" key="2">
    <source>
        <dbReference type="EMBL" id="MDT3403073.1"/>
    </source>
</evidence>
<comment type="caution">
    <text evidence="2">The sequence shown here is derived from an EMBL/GenBank/DDBJ whole genome shotgun (WGS) entry which is preliminary data.</text>
</comment>
<gene>
    <name evidence="2" type="ORF">QE417_002145</name>
</gene>
<feature type="transmembrane region" description="Helical" evidence="1">
    <location>
        <begin position="354"/>
        <end position="375"/>
    </location>
</feature>
<keyword evidence="1" id="KW-1133">Transmembrane helix</keyword>
<feature type="transmembrane region" description="Helical" evidence="1">
    <location>
        <begin position="206"/>
        <end position="226"/>
    </location>
</feature>
<dbReference type="PANTHER" id="PTHR34219">
    <property type="entry name" value="IRON-REGULATED INNER MEMBRANE PROTEIN-RELATED"/>
    <property type="match status" value="1"/>
</dbReference>
<dbReference type="Proteomes" id="UP001258315">
    <property type="component" value="Unassembled WGS sequence"/>
</dbReference>
<evidence type="ECO:0000256" key="1">
    <source>
        <dbReference type="SAM" id="Phobius"/>
    </source>
</evidence>
<keyword evidence="1" id="KW-0472">Membrane</keyword>
<protein>
    <submittedName>
        <fullName evidence="2">Iron-regulated membrane protein</fullName>
    </submittedName>
</protein>
<sequence>MIWKRFKAVASWLHLWVGLVTGMVVVIVGTTGCILVFEDELFDYFHRDIIEVTETGPARPVSELLATVQKHVGKKGITDVRMNEADQSYVFTARELNKVKDMNLSCFSQFKYYDNIYVNQYTGKVTGTIDITSDFFYITEQLHRQLLLVKPVGSVVVGSCILLFLLMMITGFILWLPKNYKQFKQNISVKWKAKFKRINYDLHNSFGFYVLPIAILIAITGLVWSFKWWEAGIYSMLGEKEPIKLVRKAPHLTTADTTDNHINMIVADLESQLKGDYRLIGLSLPSAESKVMMAFVYGKQRVDNWRNMSYYFYDGRTGKMIDKMRHGEKPLGLKWRNSNKDIHTGRIFGPVTQILAFLASFICASLPVTGFLIWWGKRNKKNKKKAGIQHKKTPQPALNTI</sequence>
<feature type="transmembrane region" description="Helical" evidence="1">
    <location>
        <begin position="12"/>
        <end position="37"/>
    </location>
</feature>
<organism evidence="2 3">
    <name type="scientific">Mucilaginibacter terrae</name>
    <dbReference type="NCBI Taxonomy" id="1955052"/>
    <lineage>
        <taxon>Bacteria</taxon>
        <taxon>Pseudomonadati</taxon>
        <taxon>Bacteroidota</taxon>
        <taxon>Sphingobacteriia</taxon>
        <taxon>Sphingobacteriales</taxon>
        <taxon>Sphingobacteriaceae</taxon>
        <taxon>Mucilaginibacter</taxon>
    </lineage>
</organism>